<organism evidence="1 2">
    <name type="scientific">Trifolium medium</name>
    <dbReference type="NCBI Taxonomy" id="97028"/>
    <lineage>
        <taxon>Eukaryota</taxon>
        <taxon>Viridiplantae</taxon>
        <taxon>Streptophyta</taxon>
        <taxon>Embryophyta</taxon>
        <taxon>Tracheophyta</taxon>
        <taxon>Spermatophyta</taxon>
        <taxon>Magnoliopsida</taxon>
        <taxon>eudicotyledons</taxon>
        <taxon>Gunneridae</taxon>
        <taxon>Pentapetalae</taxon>
        <taxon>rosids</taxon>
        <taxon>fabids</taxon>
        <taxon>Fabales</taxon>
        <taxon>Fabaceae</taxon>
        <taxon>Papilionoideae</taxon>
        <taxon>50 kb inversion clade</taxon>
        <taxon>NPAAA clade</taxon>
        <taxon>Hologalegina</taxon>
        <taxon>IRL clade</taxon>
        <taxon>Trifolieae</taxon>
        <taxon>Trifolium</taxon>
    </lineage>
</organism>
<evidence type="ECO:0000313" key="2">
    <source>
        <dbReference type="Proteomes" id="UP000265520"/>
    </source>
</evidence>
<name>A0A392UZ74_9FABA</name>
<evidence type="ECO:0000313" key="1">
    <source>
        <dbReference type="EMBL" id="MCI81316.1"/>
    </source>
</evidence>
<comment type="caution">
    <text evidence="1">The sequence shown here is derived from an EMBL/GenBank/DDBJ whole genome shotgun (WGS) entry which is preliminary data.</text>
</comment>
<keyword evidence="2" id="KW-1185">Reference proteome</keyword>
<proteinExistence type="predicted"/>
<protein>
    <submittedName>
        <fullName evidence="1">Uncharacterized protein</fullName>
    </submittedName>
</protein>
<dbReference type="Proteomes" id="UP000265520">
    <property type="component" value="Unassembled WGS sequence"/>
</dbReference>
<dbReference type="EMBL" id="LXQA011016076">
    <property type="protein sequence ID" value="MCI81316.1"/>
    <property type="molecule type" value="Genomic_DNA"/>
</dbReference>
<reference evidence="1 2" key="1">
    <citation type="journal article" date="2018" name="Front. Plant Sci.">
        <title>Red Clover (Trifolium pratense) and Zigzag Clover (T. medium) - A Picture of Genomic Similarities and Differences.</title>
        <authorList>
            <person name="Dluhosova J."/>
            <person name="Istvanek J."/>
            <person name="Nedelnik J."/>
            <person name="Repkova J."/>
        </authorList>
    </citation>
    <scope>NUCLEOTIDE SEQUENCE [LARGE SCALE GENOMIC DNA]</scope>
    <source>
        <strain evidence="2">cv. 10/8</strain>
        <tissue evidence="1">Leaf</tissue>
    </source>
</reference>
<feature type="non-terminal residue" evidence="1">
    <location>
        <position position="1"/>
    </location>
</feature>
<accession>A0A392UZ74</accession>
<dbReference type="AlphaFoldDB" id="A0A392UZ74"/>
<sequence length="69" mass="7685">SSYGQSRVQVDSFAGTHLVVDYSVEVPPMAVEAGVHDATVVGSMGFEQHWFLPPLSWRDCLQAPLRYFD</sequence>